<dbReference type="InterPro" id="IPR014025">
    <property type="entry name" value="Glutaredoxin_subgr"/>
</dbReference>
<dbReference type="InterPro" id="IPR002109">
    <property type="entry name" value="Glutaredoxin"/>
</dbReference>
<proteinExistence type="predicted"/>
<dbReference type="Gene3D" id="3.40.30.10">
    <property type="entry name" value="Glutaredoxin"/>
    <property type="match status" value="1"/>
</dbReference>
<dbReference type="Pfam" id="PF00462">
    <property type="entry name" value="Glutaredoxin"/>
    <property type="match status" value="1"/>
</dbReference>
<keyword evidence="3" id="KW-1185">Reference proteome</keyword>
<dbReference type="EMBL" id="JAYJJU010000018">
    <property type="protein sequence ID" value="MEB3033386.1"/>
    <property type="molecule type" value="Genomic_DNA"/>
</dbReference>
<dbReference type="RefSeq" id="WP_329780184.1">
    <property type="nucleotide sequence ID" value="NZ_JAYJJU010000018.1"/>
</dbReference>
<dbReference type="Proteomes" id="UP001298593">
    <property type="component" value="Unassembled WGS sequence"/>
</dbReference>
<dbReference type="PRINTS" id="PR00160">
    <property type="entry name" value="GLUTAREDOXIN"/>
</dbReference>
<dbReference type="PANTHER" id="PTHR34386:SF1">
    <property type="entry name" value="GLUTAREDOXIN-LIKE PROTEIN NRDH"/>
    <property type="match status" value="1"/>
</dbReference>
<dbReference type="SUPFAM" id="SSF52833">
    <property type="entry name" value="Thioredoxin-like"/>
    <property type="match status" value="1"/>
</dbReference>
<sequence length="107" mass="12100">MTGAQTAGPVVEVYWRPGCPYCRMLLGRLRRSGLRLREINVWEDRDAAARVRAVADGNETVPTVFIGERAMVNPSVRQVLAVARGEQAPRAWWSRRVPEARSRRPTD</sequence>
<dbReference type="InterPro" id="IPR051548">
    <property type="entry name" value="Grx-like_ET"/>
</dbReference>
<evidence type="ECO:0000313" key="3">
    <source>
        <dbReference type="Proteomes" id="UP001298593"/>
    </source>
</evidence>
<evidence type="ECO:0000313" key="2">
    <source>
        <dbReference type="EMBL" id="MEB3033386.1"/>
    </source>
</evidence>
<reference evidence="2 3" key="1">
    <citation type="submission" date="2023-12" db="EMBL/GenBank/DDBJ databases">
        <title>Description of new species of Mycobacterium terrae complex isolated from sewage at the Sao Paulo Zoological Park Foundation in Brazil.</title>
        <authorList>
            <person name="Romagnoli C.L."/>
            <person name="Conceicao E.C."/>
            <person name="Machado E."/>
            <person name="Barreto L.B.P.F."/>
            <person name="Sharma A."/>
            <person name="Silva N.M."/>
            <person name="Marques L.E."/>
            <person name="Juliana M.A."/>
            <person name="Lourenco M.C.S."/>
            <person name="Digiampietri L.A."/>
            <person name="Suffys P.N."/>
            <person name="Viana-Niero C."/>
        </authorList>
    </citation>
    <scope>NUCLEOTIDE SEQUENCE [LARGE SCALE GENOMIC DNA]</scope>
    <source>
        <strain evidence="2 3">MYC340</strain>
    </source>
</reference>
<feature type="domain" description="Glutaredoxin" evidence="1">
    <location>
        <begin position="11"/>
        <end position="69"/>
    </location>
</feature>
<name>A0ABU5Y2E6_9MYCO</name>
<comment type="caution">
    <text evidence="2">The sequence shown here is derived from an EMBL/GenBank/DDBJ whole genome shotgun (WGS) entry which is preliminary data.</text>
</comment>
<protein>
    <submittedName>
        <fullName evidence="2">Glutaredoxin domain-containing protein</fullName>
    </submittedName>
</protein>
<evidence type="ECO:0000259" key="1">
    <source>
        <dbReference type="Pfam" id="PF00462"/>
    </source>
</evidence>
<dbReference type="InterPro" id="IPR036249">
    <property type="entry name" value="Thioredoxin-like_sf"/>
</dbReference>
<gene>
    <name evidence="2" type="ORF">KV113_17680</name>
</gene>
<dbReference type="PROSITE" id="PS51354">
    <property type="entry name" value="GLUTAREDOXIN_2"/>
    <property type="match status" value="1"/>
</dbReference>
<dbReference type="PANTHER" id="PTHR34386">
    <property type="entry name" value="GLUTAREDOXIN"/>
    <property type="match status" value="1"/>
</dbReference>
<accession>A0ABU5Y2E6</accession>
<organism evidence="2 3">
    <name type="scientific">[Mycobacterium] nativiensis</name>
    <dbReference type="NCBI Taxonomy" id="2855503"/>
    <lineage>
        <taxon>Bacteria</taxon>
        <taxon>Bacillati</taxon>
        <taxon>Actinomycetota</taxon>
        <taxon>Actinomycetes</taxon>
        <taxon>Mycobacteriales</taxon>
        <taxon>Mycobacteriaceae</taxon>
        <taxon>Mycolicibacter</taxon>
    </lineage>
</organism>